<accession>A0A8R7PXM2</accession>
<evidence type="ECO:0000313" key="4">
    <source>
        <dbReference type="Proteomes" id="UP000015106"/>
    </source>
</evidence>
<dbReference type="Gene3D" id="3.10.20.90">
    <property type="entry name" value="Phosphatidylinositol 3-kinase Catalytic Subunit, Chain A, domain 1"/>
    <property type="match status" value="1"/>
</dbReference>
<keyword evidence="4" id="KW-1185">Reference proteome</keyword>
<sequence length="193" mass="21776">MKSLQKRGEWAFYAHNSLNNLRQVYVSYVLSSSPQTSFQHGSFCAELFQKGQNSDYGRNMSMVSIQTYMQAYITLEVEGFDTIDNVKAKIQDKEGITPDQPGLIFAGKQLDGRTLAHYNIQKESTLHLVLPLHGSHPSICLRSCSYLAWTDQTFRSEDTLDNTIRFLAHATTGSKAMECRWLTAPIARSTSLL</sequence>
<dbReference type="PROSITE" id="PS50053">
    <property type="entry name" value="UBIQUITIN_2"/>
    <property type="match status" value="1"/>
</dbReference>
<evidence type="ECO:0000313" key="3">
    <source>
        <dbReference type="EnsemblPlants" id="TuG1812G0300004627.01.T01.cds418691"/>
    </source>
</evidence>
<dbReference type="SUPFAM" id="SSF54236">
    <property type="entry name" value="Ubiquitin-like"/>
    <property type="match status" value="1"/>
</dbReference>
<dbReference type="InterPro" id="IPR019956">
    <property type="entry name" value="Ubiquitin_dom"/>
</dbReference>
<protein>
    <recommendedName>
        <fullName evidence="2">Ubiquitin-like domain-containing protein</fullName>
    </recommendedName>
</protein>
<reference evidence="4" key="1">
    <citation type="journal article" date="2013" name="Nature">
        <title>Draft genome of the wheat A-genome progenitor Triticum urartu.</title>
        <authorList>
            <person name="Ling H.Q."/>
            <person name="Zhao S."/>
            <person name="Liu D."/>
            <person name="Wang J."/>
            <person name="Sun H."/>
            <person name="Zhang C."/>
            <person name="Fan H."/>
            <person name="Li D."/>
            <person name="Dong L."/>
            <person name="Tao Y."/>
            <person name="Gao C."/>
            <person name="Wu H."/>
            <person name="Li Y."/>
            <person name="Cui Y."/>
            <person name="Guo X."/>
            <person name="Zheng S."/>
            <person name="Wang B."/>
            <person name="Yu K."/>
            <person name="Liang Q."/>
            <person name="Yang W."/>
            <person name="Lou X."/>
            <person name="Chen J."/>
            <person name="Feng M."/>
            <person name="Jian J."/>
            <person name="Zhang X."/>
            <person name="Luo G."/>
            <person name="Jiang Y."/>
            <person name="Liu J."/>
            <person name="Wang Z."/>
            <person name="Sha Y."/>
            <person name="Zhang B."/>
            <person name="Wu H."/>
            <person name="Tang D."/>
            <person name="Shen Q."/>
            <person name="Xue P."/>
            <person name="Zou S."/>
            <person name="Wang X."/>
            <person name="Liu X."/>
            <person name="Wang F."/>
            <person name="Yang Y."/>
            <person name="An X."/>
            <person name="Dong Z."/>
            <person name="Zhang K."/>
            <person name="Zhang X."/>
            <person name="Luo M.C."/>
            <person name="Dvorak J."/>
            <person name="Tong Y."/>
            <person name="Wang J."/>
            <person name="Yang H."/>
            <person name="Li Z."/>
            <person name="Wang D."/>
            <person name="Zhang A."/>
            <person name="Wang J."/>
        </authorList>
    </citation>
    <scope>NUCLEOTIDE SEQUENCE</scope>
    <source>
        <strain evidence="4">cv. G1812</strain>
    </source>
</reference>
<proteinExistence type="predicted"/>
<dbReference type="Proteomes" id="UP000015106">
    <property type="component" value="Chromosome 3"/>
</dbReference>
<organism evidence="3 4">
    <name type="scientific">Triticum urartu</name>
    <name type="common">Red wild einkorn</name>
    <name type="synonym">Crithodium urartu</name>
    <dbReference type="NCBI Taxonomy" id="4572"/>
    <lineage>
        <taxon>Eukaryota</taxon>
        <taxon>Viridiplantae</taxon>
        <taxon>Streptophyta</taxon>
        <taxon>Embryophyta</taxon>
        <taxon>Tracheophyta</taxon>
        <taxon>Spermatophyta</taxon>
        <taxon>Magnoliopsida</taxon>
        <taxon>Liliopsida</taxon>
        <taxon>Poales</taxon>
        <taxon>Poaceae</taxon>
        <taxon>BOP clade</taxon>
        <taxon>Pooideae</taxon>
        <taxon>Triticodae</taxon>
        <taxon>Triticeae</taxon>
        <taxon>Triticinae</taxon>
        <taxon>Triticum</taxon>
    </lineage>
</organism>
<dbReference type="GO" id="GO:0003729">
    <property type="term" value="F:mRNA binding"/>
    <property type="evidence" value="ECO:0007669"/>
    <property type="project" value="UniProtKB-ARBA"/>
</dbReference>
<reference evidence="3" key="2">
    <citation type="submission" date="2018-03" db="EMBL/GenBank/DDBJ databases">
        <title>The Triticum urartu genome reveals the dynamic nature of wheat genome evolution.</title>
        <authorList>
            <person name="Ling H."/>
            <person name="Ma B."/>
            <person name="Shi X."/>
            <person name="Liu H."/>
            <person name="Dong L."/>
            <person name="Sun H."/>
            <person name="Cao Y."/>
            <person name="Gao Q."/>
            <person name="Zheng S."/>
            <person name="Li Y."/>
            <person name="Yu Y."/>
            <person name="Du H."/>
            <person name="Qi M."/>
            <person name="Li Y."/>
            <person name="Yu H."/>
            <person name="Cui Y."/>
            <person name="Wang N."/>
            <person name="Chen C."/>
            <person name="Wu H."/>
            <person name="Zhao Y."/>
            <person name="Zhang J."/>
            <person name="Li Y."/>
            <person name="Zhou W."/>
            <person name="Zhang B."/>
            <person name="Hu W."/>
            <person name="Eijk M."/>
            <person name="Tang J."/>
            <person name="Witsenboer H."/>
            <person name="Zhao S."/>
            <person name="Li Z."/>
            <person name="Zhang A."/>
            <person name="Wang D."/>
            <person name="Liang C."/>
        </authorList>
    </citation>
    <scope>NUCLEOTIDE SEQUENCE [LARGE SCALE GENOMIC DNA]</scope>
    <source>
        <strain evidence="3">cv. G1812</strain>
    </source>
</reference>
<dbReference type="InterPro" id="IPR000626">
    <property type="entry name" value="Ubiquitin-like_dom"/>
</dbReference>
<keyword evidence="1" id="KW-1017">Isopeptide bond</keyword>
<evidence type="ECO:0000259" key="2">
    <source>
        <dbReference type="PROSITE" id="PS50053"/>
    </source>
</evidence>
<dbReference type="FunFam" id="3.10.20.90:FF:000160">
    <property type="entry name" value="Polyubiquitin-C"/>
    <property type="match status" value="1"/>
</dbReference>
<dbReference type="PRINTS" id="PR00348">
    <property type="entry name" value="UBIQUITIN"/>
</dbReference>
<dbReference type="Pfam" id="PF00240">
    <property type="entry name" value="ubiquitin"/>
    <property type="match status" value="1"/>
</dbReference>
<dbReference type="EnsemblPlants" id="TuG1812G0300004627.01.T01">
    <property type="protein sequence ID" value="TuG1812G0300004627.01.T01.cds418691"/>
    <property type="gene ID" value="TuG1812G0300004627.01"/>
</dbReference>
<dbReference type="Gramene" id="TuG1812G0300004627.01.T01">
    <property type="protein sequence ID" value="TuG1812G0300004627.01.T01.cds418691"/>
    <property type="gene ID" value="TuG1812G0300004627.01"/>
</dbReference>
<name>A0A8R7PXM2_TRIUA</name>
<dbReference type="InterPro" id="IPR029071">
    <property type="entry name" value="Ubiquitin-like_domsf"/>
</dbReference>
<dbReference type="InterPro" id="IPR050158">
    <property type="entry name" value="Ubiquitin_ubiquitin-like"/>
</dbReference>
<dbReference type="AlphaFoldDB" id="A0A8R7PXM2"/>
<feature type="domain" description="Ubiquitin-like" evidence="2">
    <location>
        <begin position="61"/>
        <end position="135"/>
    </location>
</feature>
<evidence type="ECO:0000256" key="1">
    <source>
        <dbReference type="ARBA" id="ARBA00022499"/>
    </source>
</evidence>
<reference evidence="3" key="3">
    <citation type="submission" date="2022-06" db="UniProtKB">
        <authorList>
            <consortium name="EnsemblPlants"/>
        </authorList>
    </citation>
    <scope>IDENTIFICATION</scope>
</reference>
<dbReference type="SMART" id="SM00213">
    <property type="entry name" value="UBQ"/>
    <property type="match status" value="1"/>
</dbReference>
<dbReference type="PANTHER" id="PTHR10666">
    <property type="entry name" value="UBIQUITIN"/>
    <property type="match status" value="1"/>
</dbReference>